<dbReference type="AlphaFoldDB" id="A0AAP2RCF8"/>
<keyword evidence="5" id="KW-0460">Magnesium</keyword>
<keyword evidence="3 6" id="KW-0808">Transferase</keyword>
<evidence type="ECO:0000256" key="1">
    <source>
        <dbReference type="ARBA" id="ARBA00001946"/>
    </source>
</evidence>
<gene>
    <name evidence="7" type="ORF">CUJ83_06920</name>
</gene>
<dbReference type="PANTHER" id="PTHR12001:SF85">
    <property type="entry name" value="SHORT CHAIN ISOPRENYL DIPHOSPHATE SYNTHASE"/>
    <property type="match status" value="1"/>
</dbReference>
<dbReference type="Gene3D" id="1.10.600.10">
    <property type="entry name" value="Farnesyl Diphosphate Synthase"/>
    <property type="match status" value="1"/>
</dbReference>
<evidence type="ECO:0000256" key="4">
    <source>
        <dbReference type="ARBA" id="ARBA00022723"/>
    </source>
</evidence>
<dbReference type="GO" id="GO:0004659">
    <property type="term" value="F:prenyltransferase activity"/>
    <property type="evidence" value="ECO:0007669"/>
    <property type="project" value="InterPro"/>
</dbReference>
<keyword evidence="8" id="KW-1185">Reference proteome</keyword>
<sequence>MQDWKESKAIMDGIDNLLKDVEMVEIKKGLAHSLKTSGKRLRPLTLLLTAELNNGTVEHALDAALALECIHTASLIQDDILDEGLKRRGEPTSHEKFGLFLAMVCNDYLISKSMMLISKYDQPSITAFGLSGLLAAEGELLDIKSRTFKATEDDYFECVLKKTAAMFIAAFEIGARSAGTSEEKALLCREMGKEFGIAYQIVDDLIEFLSIDDDTKKSAQQSYILPLVYMEKMSSDEAVDRCMKHVETSIARIDEMLKNFDDGEAKKKLIDVIDILRNYNGVKIK</sequence>
<dbReference type="GO" id="GO:0046872">
    <property type="term" value="F:metal ion binding"/>
    <property type="evidence" value="ECO:0007669"/>
    <property type="project" value="UniProtKB-KW"/>
</dbReference>
<evidence type="ECO:0000256" key="6">
    <source>
        <dbReference type="RuleBase" id="RU004466"/>
    </source>
</evidence>
<dbReference type="InterPro" id="IPR008949">
    <property type="entry name" value="Isoprenoid_synthase_dom_sf"/>
</dbReference>
<evidence type="ECO:0000256" key="2">
    <source>
        <dbReference type="ARBA" id="ARBA00006706"/>
    </source>
</evidence>
<dbReference type="RefSeq" id="WP_230741562.1">
    <property type="nucleotide sequence ID" value="NZ_PGCK01000004.1"/>
</dbReference>
<dbReference type="Pfam" id="PF00348">
    <property type="entry name" value="polyprenyl_synt"/>
    <property type="match status" value="1"/>
</dbReference>
<dbReference type="InterPro" id="IPR033749">
    <property type="entry name" value="Polyprenyl_synt_CS"/>
</dbReference>
<dbReference type="SUPFAM" id="SSF48576">
    <property type="entry name" value="Terpenoid synthases"/>
    <property type="match status" value="1"/>
</dbReference>
<evidence type="ECO:0000313" key="8">
    <source>
        <dbReference type="Proteomes" id="UP001320159"/>
    </source>
</evidence>
<dbReference type="PANTHER" id="PTHR12001">
    <property type="entry name" value="GERANYLGERANYL PYROPHOSPHATE SYNTHASE"/>
    <property type="match status" value="1"/>
</dbReference>
<dbReference type="PROSITE" id="PS00723">
    <property type="entry name" value="POLYPRENYL_SYNTHASE_1"/>
    <property type="match status" value="1"/>
</dbReference>
<dbReference type="Proteomes" id="UP001320159">
    <property type="component" value="Unassembled WGS sequence"/>
</dbReference>
<dbReference type="SFLD" id="SFLDS00005">
    <property type="entry name" value="Isoprenoid_Synthase_Type_I"/>
    <property type="match status" value="1"/>
</dbReference>
<organism evidence="7 8">
    <name type="scientific">Methanooceanicella nereidis</name>
    <dbReference type="NCBI Taxonomy" id="2052831"/>
    <lineage>
        <taxon>Archaea</taxon>
        <taxon>Methanobacteriati</taxon>
        <taxon>Methanobacteriota</taxon>
        <taxon>Stenosarchaea group</taxon>
        <taxon>Methanomicrobia</taxon>
        <taxon>Methanocellales</taxon>
        <taxon>Methanocellaceae</taxon>
        <taxon>Methanooceanicella</taxon>
    </lineage>
</organism>
<reference evidence="7 8" key="1">
    <citation type="submission" date="2017-11" db="EMBL/GenBank/DDBJ databases">
        <title>Isolation and Characterization of Family Methanocellaceae Species from Potential Methane Hydrate Area Offshore Southwestern Taiwan.</title>
        <authorList>
            <person name="Zhang W.-L."/>
            <person name="Chen W.-C."/>
            <person name="Lai M.-C."/>
            <person name="Chen S.-C."/>
        </authorList>
    </citation>
    <scope>NUCLEOTIDE SEQUENCE [LARGE SCALE GENOMIC DNA]</scope>
    <source>
        <strain evidence="7 8">CWC-04</strain>
    </source>
</reference>
<name>A0AAP2RCF8_9EURY</name>
<comment type="caution">
    <text evidence="7">The sequence shown here is derived from an EMBL/GenBank/DDBJ whole genome shotgun (WGS) entry which is preliminary data.</text>
</comment>
<comment type="similarity">
    <text evidence="2 6">Belongs to the FPP/GGPP synthase family.</text>
</comment>
<evidence type="ECO:0000313" key="7">
    <source>
        <dbReference type="EMBL" id="MCD1294729.1"/>
    </source>
</evidence>
<accession>A0AAP2RCF8</accession>
<proteinExistence type="inferred from homology"/>
<evidence type="ECO:0000256" key="5">
    <source>
        <dbReference type="ARBA" id="ARBA00022842"/>
    </source>
</evidence>
<protein>
    <submittedName>
        <fullName evidence="7">Polyprenyl synthetase family protein</fullName>
    </submittedName>
</protein>
<keyword evidence="4" id="KW-0479">Metal-binding</keyword>
<comment type="cofactor">
    <cofactor evidence="1">
        <name>Mg(2+)</name>
        <dbReference type="ChEBI" id="CHEBI:18420"/>
    </cofactor>
</comment>
<dbReference type="EMBL" id="PGCK01000004">
    <property type="protein sequence ID" value="MCD1294729.1"/>
    <property type="molecule type" value="Genomic_DNA"/>
</dbReference>
<dbReference type="GO" id="GO:0008299">
    <property type="term" value="P:isoprenoid biosynthetic process"/>
    <property type="evidence" value="ECO:0007669"/>
    <property type="project" value="InterPro"/>
</dbReference>
<evidence type="ECO:0000256" key="3">
    <source>
        <dbReference type="ARBA" id="ARBA00022679"/>
    </source>
</evidence>
<dbReference type="InterPro" id="IPR000092">
    <property type="entry name" value="Polyprenyl_synt"/>
</dbReference>